<evidence type="ECO:0000256" key="2">
    <source>
        <dbReference type="SAM" id="MobiDB-lite"/>
    </source>
</evidence>
<feature type="compositionally biased region" description="Polar residues" evidence="2">
    <location>
        <begin position="269"/>
        <end position="281"/>
    </location>
</feature>
<dbReference type="PANTHER" id="PTHR15350:SF5">
    <property type="entry name" value="COP9 SIGNALOSOME COMPLEX SUBUNIT 7"/>
    <property type="match status" value="1"/>
</dbReference>
<evidence type="ECO:0000313" key="3">
    <source>
        <dbReference type="EMBL" id="ODV85844.1"/>
    </source>
</evidence>
<organism evidence="3 4">
    <name type="scientific">[Candida] arabinofermentans NRRL YB-2248</name>
    <dbReference type="NCBI Taxonomy" id="983967"/>
    <lineage>
        <taxon>Eukaryota</taxon>
        <taxon>Fungi</taxon>
        <taxon>Dikarya</taxon>
        <taxon>Ascomycota</taxon>
        <taxon>Saccharomycotina</taxon>
        <taxon>Pichiomycetes</taxon>
        <taxon>Pichiales</taxon>
        <taxon>Pichiaceae</taxon>
        <taxon>Ogataea</taxon>
        <taxon>Ogataea/Candida clade</taxon>
    </lineage>
</organism>
<gene>
    <name evidence="3" type="ORF">CANARDRAFT_27926</name>
</gene>
<dbReference type="Proteomes" id="UP000094801">
    <property type="component" value="Unassembled WGS sequence"/>
</dbReference>
<keyword evidence="1" id="KW-0736">Signalosome</keyword>
<evidence type="ECO:0008006" key="5">
    <source>
        <dbReference type="Google" id="ProtNLM"/>
    </source>
</evidence>
<proteinExistence type="predicted"/>
<name>A0A1E4T279_9ASCO</name>
<dbReference type="OrthoDB" id="10265275at2759"/>
<keyword evidence="4" id="KW-1185">Reference proteome</keyword>
<protein>
    <recommendedName>
        <fullName evidence="5">PCI domain-containing protein</fullName>
    </recommendedName>
</protein>
<dbReference type="STRING" id="983967.A0A1E4T279"/>
<accession>A0A1E4T279</accession>
<reference evidence="4" key="1">
    <citation type="submission" date="2016-04" db="EMBL/GenBank/DDBJ databases">
        <title>Comparative genomics of biotechnologically important yeasts.</title>
        <authorList>
            <consortium name="DOE Joint Genome Institute"/>
            <person name="Riley R."/>
            <person name="Haridas S."/>
            <person name="Wolfe K.H."/>
            <person name="Lopes M.R."/>
            <person name="Hittinger C.T."/>
            <person name="Goker M."/>
            <person name="Salamov A."/>
            <person name="Wisecaver J."/>
            <person name="Long T.M."/>
            <person name="Aerts A.L."/>
            <person name="Barry K."/>
            <person name="Choi C."/>
            <person name="Clum A."/>
            <person name="Coughlan A.Y."/>
            <person name="Deshpande S."/>
            <person name="Douglass A.P."/>
            <person name="Hanson S.J."/>
            <person name="Klenk H.-P."/>
            <person name="Labutti K."/>
            <person name="Lapidus A."/>
            <person name="Lindquist E."/>
            <person name="Lipzen A."/>
            <person name="Meier-Kolthoff J.P."/>
            <person name="Ohm R.A."/>
            <person name="Otillar R.P."/>
            <person name="Pangilinan J."/>
            <person name="Peng Y."/>
            <person name="Rokas A."/>
            <person name="Rosa C.A."/>
            <person name="Scheuner C."/>
            <person name="Sibirny A.A."/>
            <person name="Slot J.C."/>
            <person name="Stielow J.B."/>
            <person name="Sun H."/>
            <person name="Kurtzman C.P."/>
            <person name="Blackwell M."/>
            <person name="Grigoriev I.V."/>
            <person name="Jeffries T.W."/>
        </authorList>
    </citation>
    <scope>NUCLEOTIDE SEQUENCE [LARGE SCALE GENOMIC DNA]</scope>
    <source>
        <strain evidence="4">NRRL YB-2248</strain>
    </source>
</reference>
<dbReference type="PANTHER" id="PTHR15350">
    <property type="entry name" value="COP9 SIGNALOSOME COMPLEX SUBUNIT 7/DENDRITIC CELL PROTEIN GA17"/>
    <property type="match status" value="1"/>
</dbReference>
<evidence type="ECO:0000313" key="4">
    <source>
        <dbReference type="Proteomes" id="UP000094801"/>
    </source>
</evidence>
<dbReference type="AlphaFoldDB" id="A0A1E4T279"/>
<dbReference type="EMBL" id="KV453851">
    <property type="protein sequence ID" value="ODV85844.1"/>
    <property type="molecule type" value="Genomic_DNA"/>
</dbReference>
<feature type="compositionally biased region" description="Acidic residues" evidence="2">
    <location>
        <begin position="221"/>
        <end position="263"/>
    </location>
</feature>
<dbReference type="GO" id="GO:0008180">
    <property type="term" value="C:COP9 signalosome"/>
    <property type="evidence" value="ECO:0007669"/>
    <property type="project" value="UniProtKB-KW"/>
</dbReference>
<feature type="region of interest" description="Disordered" evidence="2">
    <location>
        <begin position="202"/>
        <end position="300"/>
    </location>
</feature>
<feature type="compositionally biased region" description="Basic and acidic residues" evidence="2">
    <location>
        <begin position="207"/>
        <end position="220"/>
    </location>
</feature>
<dbReference type="InterPro" id="IPR045237">
    <property type="entry name" value="COPS7/eIF3m"/>
</dbReference>
<sequence length="300" mass="34641">MSWNEKDILHAFEDLNCNNYNYIRNSLQFNDQTSQLLELFAFGNLEDYYENETLFKDVTFNDLYLLKLRQLTLMSLAAESRIISFELIKSKLYLDSTNLIPELLKLTTGTQKLIRFKIDELNETIYIKHVKSRNIFISNIDKPLTFLNSGKVKTIDEMISFLVNFKDNKLKTLSSKIDKFEKQTMGTVQSDSDDMILLRRQSSSNEAQKKSSIIDEHVYNDDDDDDEDIANDDFEEGEVDEDEDIGGNDDEDDDEREESDSFEESSTGNESNSRYKGNNSDVSDDVVPGSTIGTKRRLEH</sequence>
<evidence type="ECO:0000256" key="1">
    <source>
        <dbReference type="ARBA" id="ARBA00022790"/>
    </source>
</evidence>